<evidence type="ECO:0000259" key="1">
    <source>
        <dbReference type="Pfam" id="PF00561"/>
    </source>
</evidence>
<protein>
    <submittedName>
        <fullName evidence="2">Alpha/beta hydrolase</fullName>
    </submittedName>
</protein>
<dbReference type="GO" id="GO:0004806">
    <property type="term" value="F:triacylglycerol lipase activity"/>
    <property type="evidence" value="ECO:0007669"/>
    <property type="project" value="TreeGrafter"/>
</dbReference>
<reference evidence="2 3" key="1">
    <citation type="submission" date="2017-08" db="EMBL/GenBank/DDBJ databases">
        <title>Infants hospitalized years apart are colonized by the same room-sourced microbial strains.</title>
        <authorList>
            <person name="Brooks B."/>
            <person name="Olm M.R."/>
            <person name="Firek B.A."/>
            <person name="Baker R."/>
            <person name="Thomas B.C."/>
            <person name="Morowitz M.J."/>
            <person name="Banfield J.F."/>
        </authorList>
    </citation>
    <scope>NUCLEOTIDE SEQUENCE [LARGE SCALE GENOMIC DNA]</scope>
    <source>
        <strain evidence="2">S2_018_000_R2_101</strain>
    </source>
</reference>
<name>A0A2W5C8Z4_9SPHN</name>
<dbReference type="GO" id="GO:0046503">
    <property type="term" value="P:glycerolipid catabolic process"/>
    <property type="evidence" value="ECO:0007669"/>
    <property type="project" value="TreeGrafter"/>
</dbReference>
<dbReference type="Gene3D" id="3.40.50.1820">
    <property type="entry name" value="alpha/beta hydrolase"/>
    <property type="match status" value="1"/>
</dbReference>
<proteinExistence type="predicted"/>
<evidence type="ECO:0000313" key="3">
    <source>
        <dbReference type="Proteomes" id="UP000249066"/>
    </source>
</evidence>
<gene>
    <name evidence="2" type="ORF">DI623_02805</name>
</gene>
<dbReference type="SUPFAM" id="SSF53474">
    <property type="entry name" value="alpha/beta-Hydrolases"/>
    <property type="match status" value="1"/>
</dbReference>
<organism evidence="2 3">
    <name type="scientific">Sphingomonas sanxanigenens</name>
    <dbReference type="NCBI Taxonomy" id="397260"/>
    <lineage>
        <taxon>Bacteria</taxon>
        <taxon>Pseudomonadati</taxon>
        <taxon>Pseudomonadota</taxon>
        <taxon>Alphaproteobacteria</taxon>
        <taxon>Sphingomonadales</taxon>
        <taxon>Sphingomonadaceae</taxon>
        <taxon>Sphingomonas</taxon>
    </lineage>
</organism>
<evidence type="ECO:0000313" key="2">
    <source>
        <dbReference type="EMBL" id="PZO91591.1"/>
    </source>
</evidence>
<accession>A0A2W5C8Z4</accession>
<sequence>MNRVAVNGVELAYESFGDAAHPAILLVMGLGTQMIAWPDAMIEGLVARGYRVIRFDNRDIGQSTWFRGVRGPHPLWLLAATRFGFRPAVPYRLTDMAQDAIGLLDALGVDRAHVVGASMGGMIAQNVAALAPDRVLSLTSIMSSSGASGLPGPTPELRARMLRRRAVDASRDTVIGEIVETQRGISYPDPARDPDAFRDYAGRAYDRGYNPEGGRRHLLAVIADGSRVDRLKRIAAPTLVIHGGADPLVPAACGEDTARHIANAEFVLIDQMAHDLPPLQVGRMTGLIADLADRAAAAA</sequence>
<comment type="caution">
    <text evidence="2">The sequence shown here is derived from an EMBL/GenBank/DDBJ whole genome shotgun (WGS) entry which is preliminary data.</text>
</comment>
<dbReference type="EMBL" id="QFNN01000007">
    <property type="protein sequence ID" value="PZO91591.1"/>
    <property type="molecule type" value="Genomic_DNA"/>
</dbReference>
<keyword evidence="2" id="KW-0378">Hydrolase</keyword>
<dbReference type="AlphaFoldDB" id="A0A2W5C8Z4"/>
<dbReference type="InterPro" id="IPR000073">
    <property type="entry name" value="AB_hydrolase_1"/>
</dbReference>
<dbReference type="PANTHER" id="PTHR43433">
    <property type="entry name" value="HYDROLASE, ALPHA/BETA FOLD FAMILY PROTEIN"/>
    <property type="match status" value="1"/>
</dbReference>
<dbReference type="InterPro" id="IPR050471">
    <property type="entry name" value="AB_hydrolase"/>
</dbReference>
<dbReference type="PANTHER" id="PTHR43433:SF5">
    <property type="entry name" value="AB HYDROLASE-1 DOMAIN-CONTAINING PROTEIN"/>
    <property type="match status" value="1"/>
</dbReference>
<feature type="domain" description="AB hydrolase-1" evidence="1">
    <location>
        <begin position="22"/>
        <end position="275"/>
    </location>
</feature>
<dbReference type="Pfam" id="PF00561">
    <property type="entry name" value="Abhydrolase_1"/>
    <property type="match status" value="1"/>
</dbReference>
<dbReference type="Proteomes" id="UP000249066">
    <property type="component" value="Unassembled WGS sequence"/>
</dbReference>
<dbReference type="InterPro" id="IPR029058">
    <property type="entry name" value="AB_hydrolase_fold"/>
</dbReference>